<dbReference type="STRING" id="316057.RPD_2129"/>
<accession>Q138X5</accession>
<keyword evidence="3" id="KW-0597">Phosphoprotein</keyword>
<dbReference type="EC" id="2.7.13.3" evidence="2"/>
<evidence type="ECO:0000259" key="4">
    <source>
        <dbReference type="PROSITE" id="PS50109"/>
    </source>
</evidence>
<keyword evidence="5" id="KW-0067">ATP-binding</keyword>
<dbReference type="KEGG" id="rpd:RPD_2129"/>
<dbReference type="PRINTS" id="PR00344">
    <property type="entry name" value="BCTRLSENSOR"/>
</dbReference>
<dbReference type="HOGENOM" id="CLU_000445_89_31_5"/>
<dbReference type="GO" id="GO:0005524">
    <property type="term" value="F:ATP binding"/>
    <property type="evidence" value="ECO:0007669"/>
    <property type="project" value="UniProtKB-KW"/>
</dbReference>
<feature type="domain" description="Histidine kinase" evidence="4">
    <location>
        <begin position="1"/>
        <end position="130"/>
    </location>
</feature>
<proteinExistence type="predicted"/>
<organism evidence="5 6">
    <name type="scientific">Rhodopseudomonas palustris (strain BisB5)</name>
    <dbReference type="NCBI Taxonomy" id="316057"/>
    <lineage>
        <taxon>Bacteria</taxon>
        <taxon>Pseudomonadati</taxon>
        <taxon>Pseudomonadota</taxon>
        <taxon>Alphaproteobacteria</taxon>
        <taxon>Hyphomicrobiales</taxon>
        <taxon>Nitrobacteraceae</taxon>
        <taxon>Rhodopseudomonas</taxon>
    </lineage>
</organism>
<evidence type="ECO:0000256" key="1">
    <source>
        <dbReference type="ARBA" id="ARBA00000085"/>
    </source>
</evidence>
<dbReference type="eggNOG" id="COG4191">
    <property type="taxonomic scope" value="Bacteria"/>
</dbReference>
<dbReference type="PROSITE" id="PS50109">
    <property type="entry name" value="HIS_KIN"/>
    <property type="match status" value="1"/>
</dbReference>
<evidence type="ECO:0000256" key="2">
    <source>
        <dbReference type="ARBA" id="ARBA00012438"/>
    </source>
</evidence>
<dbReference type="InterPro" id="IPR036890">
    <property type="entry name" value="HATPase_C_sf"/>
</dbReference>
<dbReference type="InterPro" id="IPR003594">
    <property type="entry name" value="HATPase_dom"/>
</dbReference>
<dbReference type="PANTHER" id="PTHR43547">
    <property type="entry name" value="TWO-COMPONENT HISTIDINE KINASE"/>
    <property type="match status" value="1"/>
</dbReference>
<dbReference type="GO" id="GO:0000155">
    <property type="term" value="F:phosphorelay sensor kinase activity"/>
    <property type="evidence" value="ECO:0007669"/>
    <property type="project" value="TreeGrafter"/>
</dbReference>
<dbReference type="EMBL" id="CP000283">
    <property type="protein sequence ID" value="ABE39364.1"/>
    <property type="molecule type" value="Genomic_DNA"/>
</dbReference>
<comment type="catalytic activity">
    <reaction evidence="1">
        <text>ATP + protein L-histidine = ADP + protein N-phospho-L-histidine.</text>
        <dbReference type="EC" id="2.7.13.3"/>
    </reaction>
</comment>
<dbReference type="InterPro" id="IPR004358">
    <property type="entry name" value="Sig_transdc_His_kin-like_C"/>
</dbReference>
<dbReference type="SMART" id="SM00387">
    <property type="entry name" value="HATPase_c"/>
    <property type="match status" value="1"/>
</dbReference>
<dbReference type="AlphaFoldDB" id="Q138X5"/>
<sequence length="135" mass="14366">MAAKHSGVSIEQDFAECGEVLVDKIQIQQVMLNLVRNAVEAMANSPRKLLTLKLLPQVGEIEMSVSDTGPGLTVSARDRLFSPFSGTKDAGMGIGLSVCREIIESHGGRMSAGENADGGTVFRFTLPFVRNDDGG</sequence>
<dbReference type="InterPro" id="IPR005467">
    <property type="entry name" value="His_kinase_dom"/>
</dbReference>
<dbReference type="Pfam" id="PF02518">
    <property type="entry name" value="HATPase_c"/>
    <property type="match status" value="1"/>
</dbReference>
<protein>
    <recommendedName>
        <fullName evidence="2">histidine kinase</fullName>
        <ecNumber evidence="2">2.7.13.3</ecNumber>
    </recommendedName>
</protein>
<name>Q138X5_RHOPS</name>
<evidence type="ECO:0000313" key="5">
    <source>
        <dbReference type="EMBL" id="ABE39364.1"/>
    </source>
</evidence>
<dbReference type="PANTHER" id="PTHR43547:SF2">
    <property type="entry name" value="HYBRID SIGNAL TRANSDUCTION HISTIDINE KINASE C"/>
    <property type="match status" value="1"/>
</dbReference>
<dbReference type="SUPFAM" id="SSF55874">
    <property type="entry name" value="ATPase domain of HSP90 chaperone/DNA topoisomerase II/histidine kinase"/>
    <property type="match status" value="1"/>
</dbReference>
<reference evidence="5 6" key="1">
    <citation type="submission" date="2006-03" db="EMBL/GenBank/DDBJ databases">
        <title>Complete sequence of Rhodopseudomonas palustris BisB5.</title>
        <authorList>
            <consortium name="US DOE Joint Genome Institute"/>
            <person name="Copeland A."/>
            <person name="Lucas S."/>
            <person name="Lapidus A."/>
            <person name="Barry K."/>
            <person name="Detter J.C."/>
            <person name="Glavina del Rio T."/>
            <person name="Hammon N."/>
            <person name="Israni S."/>
            <person name="Dalin E."/>
            <person name="Tice H."/>
            <person name="Pitluck S."/>
            <person name="Chain P."/>
            <person name="Malfatti S."/>
            <person name="Shin M."/>
            <person name="Vergez L."/>
            <person name="Schmutz J."/>
            <person name="Larimer F."/>
            <person name="Land M."/>
            <person name="Hauser L."/>
            <person name="Pelletier D.A."/>
            <person name="Kyrpides N."/>
            <person name="Lykidis A."/>
            <person name="Oda Y."/>
            <person name="Harwood C.S."/>
            <person name="Richardson P."/>
        </authorList>
    </citation>
    <scope>NUCLEOTIDE SEQUENCE [LARGE SCALE GENOMIC DNA]</scope>
    <source>
        <strain evidence="5 6">BisB5</strain>
    </source>
</reference>
<dbReference type="Proteomes" id="UP000001818">
    <property type="component" value="Chromosome"/>
</dbReference>
<evidence type="ECO:0000313" key="6">
    <source>
        <dbReference type="Proteomes" id="UP000001818"/>
    </source>
</evidence>
<dbReference type="Gene3D" id="3.30.565.10">
    <property type="entry name" value="Histidine kinase-like ATPase, C-terminal domain"/>
    <property type="match status" value="1"/>
</dbReference>
<evidence type="ECO:0000256" key="3">
    <source>
        <dbReference type="ARBA" id="ARBA00022553"/>
    </source>
</evidence>
<keyword evidence="5" id="KW-0547">Nucleotide-binding</keyword>
<gene>
    <name evidence="5" type="ordered locus">RPD_2129</name>
</gene>